<dbReference type="Pfam" id="PF00133">
    <property type="entry name" value="tRNA-synt_1"/>
    <property type="match status" value="1"/>
</dbReference>
<dbReference type="InterPro" id="IPR009008">
    <property type="entry name" value="Val/Leu/Ile-tRNA-synth_edit"/>
</dbReference>
<dbReference type="InterPro" id="IPR015797">
    <property type="entry name" value="NUDIX_hydrolase-like_dom_sf"/>
</dbReference>
<evidence type="ECO:0000256" key="7">
    <source>
        <dbReference type="ARBA" id="ARBA00022917"/>
    </source>
</evidence>
<dbReference type="GO" id="GO:0006429">
    <property type="term" value="P:leucyl-tRNA aminoacylation"/>
    <property type="evidence" value="ECO:0007669"/>
    <property type="project" value="UniProtKB-UniRule"/>
</dbReference>
<dbReference type="InterPro" id="IPR015413">
    <property type="entry name" value="Methionyl/Leucyl_tRNA_Synth"/>
</dbReference>
<evidence type="ECO:0000256" key="4">
    <source>
        <dbReference type="ARBA" id="ARBA00022741"/>
    </source>
</evidence>
<dbReference type="EMBL" id="MHLN01000003">
    <property type="protein sequence ID" value="OGZ12610.1"/>
    <property type="molecule type" value="Genomic_DNA"/>
</dbReference>
<evidence type="ECO:0000256" key="8">
    <source>
        <dbReference type="ARBA" id="ARBA00023146"/>
    </source>
</evidence>
<dbReference type="InterPro" id="IPR001412">
    <property type="entry name" value="aa-tRNA-synth_I_CS"/>
</dbReference>
<comment type="catalytic activity">
    <reaction evidence="9 10">
        <text>tRNA(Leu) + L-leucine + ATP = L-leucyl-tRNA(Leu) + AMP + diphosphate</text>
        <dbReference type="Rhea" id="RHEA:11688"/>
        <dbReference type="Rhea" id="RHEA-COMP:9613"/>
        <dbReference type="Rhea" id="RHEA-COMP:9622"/>
        <dbReference type="ChEBI" id="CHEBI:30616"/>
        <dbReference type="ChEBI" id="CHEBI:33019"/>
        <dbReference type="ChEBI" id="CHEBI:57427"/>
        <dbReference type="ChEBI" id="CHEBI:78442"/>
        <dbReference type="ChEBI" id="CHEBI:78494"/>
        <dbReference type="ChEBI" id="CHEBI:456215"/>
        <dbReference type="EC" id="6.1.1.4"/>
    </reaction>
</comment>
<evidence type="ECO:0000256" key="10">
    <source>
        <dbReference type="HAMAP-Rule" id="MF_00049"/>
    </source>
</evidence>
<protein>
    <recommendedName>
        <fullName evidence="10">Leucine--tRNA ligase</fullName>
        <ecNumber evidence="10">6.1.1.4</ecNumber>
    </recommendedName>
    <alternativeName>
        <fullName evidence="10">Leucyl-tRNA synthetase</fullName>
        <shortName evidence="10">LeuRS</shortName>
    </alternativeName>
</protein>
<comment type="subcellular location">
    <subcellularLocation>
        <location evidence="10">Cytoplasm</location>
    </subcellularLocation>
</comment>
<dbReference type="GO" id="GO:0005524">
    <property type="term" value="F:ATP binding"/>
    <property type="evidence" value="ECO:0007669"/>
    <property type="project" value="UniProtKB-UniRule"/>
</dbReference>
<dbReference type="InterPro" id="IPR020084">
    <property type="entry name" value="NUDIX_hydrolase_CS"/>
</dbReference>
<comment type="caution">
    <text evidence="12">The sequence shown here is derived from an EMBL/GenBank/DDBJ whole genome shotgun (WGS) entry which is preliminary data.</text>
</comment>
<feature type="binding site" evidence="10">
    <location>
        <position position="778"/>
    </location>
    <ligand>
        <name>ATP</name>
        <dbReference type="ChEBI" id="CHEBI:30616"/>
    </ligand>
</feature>
<evidence type="ECO:0000259" key="11">
    <source>
        <dbReference type="PROSITE" id="PS51462"/>
    </source>
</evidence>
<dbReference type="CDD" id="cd07958">
    <property type="entry name" value="Anticodon_Ia_Leu_BEm"/>
    <property type="match status" value="1"/>
</dbReference>
<dbReference type="Pfam" id="PF13603">
    <property type="entry name" value="tRNA-synt_1_2"/>
    <property type="match status" value="1"/>
</dbReference>
<dbReference type="PROSITE" id="PS00178">
    <property type="entry name" value="AA_TRNA_LIGASE_I"/>
    <property type="match status" value="1"/>
</dbReference>
<keyword evidence="4 10" id="KW-0547">Nucleotide-binding</keyword>
<dbReference type="GO" id="GO:0002161">
    <property type="term" value="F:aminoacyl-tRNA deacylase activity"/>
    <property type="evidence" value="ECO:0007669"/>
    <property type="project" value="InterPro"/>
</dbReference>
<dbReference type="Gene3D" id="3.40.50.620">
    <property type="entry name" value="HUPs"/>
    <property type="match status" value="2"/>
</dbReference>
<keyword evidence="8 10" id="KW-0030">Aminoacyl-tRNA synthetase</keyword>
<proteinExistence type="inferred from homology"/>
<keyword evidence="5" id="KW-0378">Hydrolase</keyword>
<keyword evidence="7 10" id="KW-0648">Protein biosynthesis</keyword>
<evidence type="ECO:0000313" key="13">
    <source>
        <dbReference type="Proteomes" id="UP000178099"/>
    </source>
</evidence>
<evidence type="ECO:0000256" key="1">
    <source>
        <dbReference type="ARBA" id="ARBA00005594"/>
    </source>
</evidence>
<dbReference type="SUPFAM" id="SSF47323">
    <property type="entry name" value="Anticodon-binding domain of a subclass of class I aminoacyl-tRNA synthetases"/>
    <property type="match status" value="1"/>
</dbReference>
<dbReference type="InterPro" id="IPR013155">
    <property type="entry name" value="M/V/L/I-tRNA-synth_anticd-bd"/>
</dbReference>
<dbReference type="GO" id="GO:0004823">
    <property type="term" value="F:leucine-tRNA ligase activity"/>
    <property type="evidence" value="ECO:0007669"/>
    <property type="project" value="UniProtKB-UniRule"/>
</dbReference>
<dbReference type="CDD" id="cd00812">
    <property type="entry name" value="LeuRS_core"/>
    <property type="match status" value="1"/>
</dbReference>
<dbReference type="InterPro" id="IPR002302">
    <property type="entry name" value="Leu-tRNA-ligase"/>
</dbReference>
<dbReference type="InterPro" id="IPR025709">
    <property type="entry name" value="Leu_tRNA-synth_edit"/>
</dbReference>
<dbReference type="SUPFAM" id="SSF50677">
    <property type="entry name" value="ValRS/IleRS/LeuRS editing domain"/>
    <property type="match status" value="1"/>
</dbReference>
<evidence type="ECO:0000256" key="9">
    <source>
        <dbReference type="ARBA" id="ARBA00047469"/>
    </source>
</evidence>
<comment type="caution">
    <text evidence="10">Lacks conserved residue(s) required for the propagation of feature annotation.</text>
</comment>
<feature type="domain" description="Nudix hydrolase" evidence="11">
    <location>
        <begin position="385"/>
        <end position="522"/>
    </location>
</feature>
<dbReference type="CDD" id="cd02883">
    <property type="entry name" value="NUDIX_Hydrolase"/>
    <property type="match status" value="1"/>
</dbReference>
<dbReference type="Pfam" id="PF00293">
    <property type="entry name" value="NUDIX"/>
    <property type="match status" value="1"/>
</dbReference>
<gene>
    <name evidence="10" type="primary">leuS</name>
    <name evidence="12" type="ORF">A3D67_04365</name>
</gene>
<keyword evidence="6 10" id="KW-0067">ATP-binding</keyword>
<dbReference type="SUPFAM" id="SSF55811">
    <property type="entry name" value="Nudix"/>
    <property type="match status" value="1"/>
</dbReference>
<sequence length="999" mass="115052">MREYNHGEIEGKWQKEWAEAGIYKTDDDSAKEKCYVLDMFPYPSGEGLHVGHPKGYIGTDIYARYKRMKGFSVLHPMGWDAFGLPAENYALKHKIHPRAAVEKNIARFKEQLGKIGFTYDWEREVNTSDPAFYKWTQWIFLQLFKKGLAYESHEPINWCPSCKTGLALEDLEGGKCERCGSDVEQKPLRQWVLKIREYADRLLSDLDALHWPESVKESQRNWIGRSEGANIRFKIYDLRFKNENEIEVFTTRPDTLFGATYLVLSPEHPLISNFKFQISNWGEVEEYSKQANRKTDLERAAHEKEKTGVELKGVKAINPATEQEIPIWVADYVLAHYGTGAIMAVPAHDERDFAFAKKFNLATKEVIVPNIIDKRNPPVSGKKTVERNNVHAIVKDPKTGKYLGLKWKKYDWLTFPMGGVEEGEDIVSAARREVEEETGYTNLKLVRVLDGRVRAEYFAKHKDENRIAQTRAVVFELVDYSQKEISSKEQEAHEIVWLPESKLNYENMTHAEVGHWNEKIQSSHGAYVGSGVLADSGKFSGLENEEAKWKIADEFGERRVDYKLRDWVFSRQRYWGEPIPLVFCEECKKRVEISDFRFQISDLKKDSKFKIQNYEFSFGEIVNPGWVAVPEDELPVKLPEVESYEPSGTGESPLANIHEWVETKCPKCGGKGKRETNTMPQWAGSSWYYIAYCISENLKSQIPISKQTQGAQIQNKIKHWLPVDLYVGGADHATRHLIYARFWHKVLFDLGFVAHVEPFLRLKNQGLIAGEDGRKMSKRWGNVVNPDDVIAQFGADTLRVYEMFMGPFEDAIVWSTDAIVGPRRFLERVWRLREKIQHTTYNIQHTKIERLLHKTIKKVSDDIEQLKFNTAISALMILVNEIEKEEAITEDIYKTLLLLLSPFAPHITEELWHDRGGEGFICNASWPRYEEEKTKGGTVRIVVQVNGRVRDTFEAIPDASEEAIKKEAQTREAVTKFMEGKEVLKVVYVPGKLVNIVTG</sequence>
<dbReference type="FunFam" id="3.10.20.590:FF:000001">
    <property type="entry name" value="Leucine--tRNA ligase"/>
    <property type="match status" value="1"/>
</dbReference>
<dbReference type="PROSITE" id="PS00893">
    <property type="entry name" value="NUDIX_BOX"/>
    <property type="match status" value="1"/>
</dbReference>
<name>A0A1G2DIB0_9BACT</name>
<dbReference type="Pfam" id="PF09334">
    <property type="entry name" value="tRNA-synt_1g"/>
    <property type="match status" value="1"/>
</dbReference>
<comment type="similarity">
    <text evidence="1 10">Belongs to the class-I aminoacyl-tRNA synthetase family.</text>
</comment>
<dbReference type="EC" id="6.1.1.4" evidence="10"/>
<dbReference type="PANTHER" id="PTHR43740:SF2">
    <property type="entry name" value="LEUCINE--TRNA LIGASE, MITOCHONDRIAL"/>
    <property type="match status" value="1"/>
</dbReference>
<dbReference type="InterPro" id="IPR002300">
    <property type="entry name" value="aa-tRNA-synth_Ia"/>
</dbReference>
<dbReference type="Gene3D" id="1.10.730.10">
    <property type="entry name" value="Isoleucyl-tRNA Synthetase, Domain 1"/>
    <property type="match status" value="2"/>
</dbReference>
<dbReference type="Proteomes" id="UP000178099">
    <property type="component" value="Unassembled WGS sequence"/>
</dbReference>
<dbReference type="GO" id="GO:0005829">
    <property type="term" value="C:cytosol"/>
    <property type="evidence" value="ECO:0007669"/>
    <property type="project" value="TreeGrafter"/>
</dbReference>
<reference evidence="12 13" key="1">
    <citation type="journal article" date="2016" name="Nat. Commun.">
        <title>Thousands of microbial genomes shed light on interconnected biogeochemical processes in an aquifer system.</title>
        <authorList>
            <person name="Anantharaman K."/>
            <person name="Brown C.T."/>
            <person name="Hug L.A."/>
            <person name="Sharon I."/>
            <person name="Castelle C.J."/>
            <person name="Probst A.J."/>
            <person name="Thomas B.C."/>
            <person name="Singh A."/>
            <person name="Wilkins M.J."/>
            <person name="Karaoz U."/>
            <person name="Brodie E.L."/>
            <person name="Williams K.H."/>
            <person name="Hubbard S.S."/>
            <person name="Banfield J.F."/>
        </authorList>
    </citation>
    <scope>NUCLEOTIDE SEQUENCE [LARGE SCALE GENOMIC DNA]</scope>
</reference>
<dbReference type="InterPro" id="IPR014729">
    <property type="entry name" value="Rossmann-like_a/b/a_fold"/>
</dbReference>
<accession>A0A1G2DIB0</accession>
<dbReference type="Pfam" id="PF08264">
    <property type="entry name" value="Anticodon_1"/>
    <property type="match status" value="1"/>
</dbReference>
<evidence type="ECO:0000313" key="12">
    <source>
        <dbReference type="EMBL" id="OGZ12610.1"/>
    </source>
</evidence>
<evidence type="ECO:0000256" key="2">
    <source>
        <dbReference type="ARBA" id="ARBA00022490"/>
    </source>
</evidence>
<organism evidence="12 13">
    <name type="scientific">Candidatus Lloydbacteria bacterium RIFCSPHIGHO2_02_FULL_51_22</name>
    <dbReference type="NCBI Taxonomy" id="1798663"/>
    <lineage>
        <taxon>Bacteria</taxon>
        <taxon>Candidatus Lloydiibacteriota</taxon>
    </lineage>
</organism>
<keyword evidence="2 10" id="KW-0963">Cytoplasm</keyword>
<evidence type="ECO:0000256" key="6">
    <source>
        <dbReference type="ARBA" id="ARBA00022840"/>
    </source>
</evidence>
<dbReference type="InterPro" id="IPR009080">
    <property type="entry name" value="tRNAsynth_Ia_anticodon-bd"/>
</dbReference>
<dbReference type="Gene3D" id="3.90.740.10">
    <property type="entry name" value="Valyl/Leucyl/Isoleucyl-tRNA synthetase, editing domain"/>
    <property type="match status" value="1"/>
</dbReference>
<dbReference type="SUPFAM" id="SSF52374">
    <property type="entry name" value="Nucleotidylyl transferase"/>
    <property type="match status" value="1"/>
</dbReference>
<dbReference type="Gene3D" id="3.10.20.590">
    <property type="match status" value="1"/>
</dbReference>
<dbReference type="PROSITE" id="PS51462">
    <property type="entry name" value="NUDIX"/>
    <property type="match status" value="1"/>
</dbReference>
<dbReference type="Gene3D" id="3.90.79.10">
    <property type="entry name" value="Nucleoside Triphosphate Pyrophosphohydrolase"/>
    <property type="match status" value="1"/>
</dbReference>
<evidence type="ECO:0000256" key="3">
    <source>
        <dbReference type="ARBA" id="ARBA00022598"/>
    </source>
</evidence>
<dbReference type="PANTHER" id="PTHR43740">
    <property type="entry name" value="LEUCYL-TRNA SYNTHETASE"/>
    <property type="match status" value="1"/>
</dbReference>
<evidence type="ECO:0000256" key="5">
    <source>
        <dbReference type="ARBA" id="ARBA00022801"/>
    </source>
</evidence>
<dbReference type="PRINTS" id="PR00985">
    <property type="entry name" value="TRNASYNTHLEU"/>
</dbReference>
<dbReference type="FunFam" id="3.40.50.620:FF:000077">
    <property type="entry name" value="Leucine--tRNA ligase"/>
    <property type="match status" value="1"/>
</dbReference>
<dbReference type="InterPro" id="IPR000086">
    <property type="entry name" value="NUDIX_hydrolase_dom"/>
</dbReference>
<keyword evidence="3 10" id="KW-0436">Ligase</keyword>
<dbReference type="FunFam" id="1.10.730.10:FF:000002">
    <property type="entry name" value="Leucine--tRNA ligase"/>
    <property type="match status" value="1"/>
</dbReference>
<dbReference type="AlphaFoldDB" id="A0A1G2DIB0"/>
<dbReference type="HAMAP" id="MF_00049_B">
    <property type="entry name" value="Leu_tRNA_synth_B"/>
    <property type="match status" value="1"/>
</dbReference>